<evidence type="ECO:0000313" key="7">
    <source>
        <dbReference type="Proteomes" id="UP000006523"/>
    </source>
</evidence>
<dbReference type="OrthoDB" id="2603at10239"/>
<evidence type="ECO:0000256" key="3">
    <source>
        <dbReference type="ARBA" id="ARBA00023200"/>
    </source>
</evidence>
<dbReference type="Pfam" id="PF00959">
    <property type="entry name" value="Phage_lysozyme"/>
    <property type="match status" value="1"/>
</dbReference>
<keyword evidence="2 4" id="KW-0081">Bacteriolytic enzyme</keyword>
<reference evidence="6 7" key="1">
    <citation type="journal article" date="2010" name="Environ. Microbiol.">
        <title>Genomic analysis of oceanic cyanobacterial myoviruses compared with T4-like myoviruses from diverse hosts and environments.</title>
        <authorList>
            <person name="Sullivan M.B."/>
            <person name="Huang K.H."/>
            <person name="Ignacio-Espinoza J.C."/>
            <person name="Berlin A.M."/>
            <person name="Kelly L."/>
            <person name="Weigele P.R."/>
            <person name="DeFrancesco A.S."/>
            <person name="Kern S.E."/>
            <person name="Thompson L.R."/>
            <person name="Young S."/>
            <person name="Yandava C."/>
            <person name="Fu R."/>
            <person name="Krastins B."/>
            <person name="Chase M."/>
            <person name="Sarracino D."/>
            <person name="Osburne M.S."/>
            <person name="Henn M.R."/>
            <person name="Chisholm S.W."/>
        </authorList>
    </citation>
    <scope>NUCLEOTIDE SEQUENCE [LARGE SCALE GENOMIC DNA]</scope>
    <source>
        <strain evidence="6">6501-1</strain>
    </source>
</reference>
<evidence type="ECO:0000313" key="6">
    <source>
        <dbReference type="EMBL" id="ADO97329.1"/>
    </source>
</evidence>
<proteinExistence type="inferred from homology"/>
<dbReference type="GO" id="GO:0031640">
    <property type="term" value="P:killing of cells of another organism"/>
    <property type="evidence" value="ECO:0007669"/>
    <property type="project" value="UniProtKB-KW"/>
</dbReference>
<dbReference type="EC" id="3.2.1.17" evidence="4"/>
<dbReference type="InterPro" id="IPR002196">
    <property type="entry name" value="Glyco_hydro_24"/>
</dbReference>
<dbReference type="InterPro" id="IPR052619">
    <property type="entry name" value="Phage_lysozyme-like"/>
</dbReference>
<dbReference type="InterPro" id="IPR033907">
    <property type="entry name" value="Endolysin_autolysin"/>
</dbReference>
<comment type="catalytic activity">
    <reaction evidence="4">
        <text>Hydrolysis of (1-&gt;4)-beta-linkages between N-acetylmuramic acid and N-acetyl-D-glucosamine residues in a peptidoglycan and between N-acetyl-D-glucosamine residues in chitodextrins.</text>
        <dbReference type="EC" id="3.2.1.17"/>
    </reaction>
</comment>
<dbReference type="InterPro" id="IPR023346">
    <property type="entry name" value="Lysozyme-like_dom_sf"/>
</dbReference>
<comment type="similarity">
    <text evidence="4">Belongs to the glycosyl hydrolase 24 family.</text>
</comment>
<dbReference type="EMBL" id="GU071094">
    <property type="protein sequence ID" value="ADO97329.1"/>
    <property type="molecule type" value="Genomic_DNA"/>
</dbReference>
<dbReference type="GO" id="GO:0042742">
    <property type="term" value="P:defense response to bacterium"/>
    <property type="evidence" value="ECO:0007669"/>
    <property type="project" value="UniProtKB-KW"/>
</dbReference>
<dbReference type="GO" id="GO:0016998">
    <property type="term" value="P:cell wall macromolecule catabolic process"/>
    <property type="evidence" value="ECO:0007669"/>
    <property type="project" value="InterPro"/>
</dbReference>
<dbReference type="RefSeq" id="YP_004322912.1">
    <property type="nucleotide sequence ID" value="NC_015282.1"/>
</dbReference>
<feature type="region of interest" description="Disordered" evidence="5">
    <location>
        <begin position="647"/>
        <end position="673"/>
    </location>
</feature>
<keyword evidence="4" id="KW-0378">Hydrolase</keyword>
<evidence type="ECO:0000256" key="1">
    <source>
        <dbReference type="ARBA" id="ARBA00022529"/>
    </source>
</evidence>
<dbReference type="InterPro" id="IPR023347">
    <property type="entry name" value="Lysozyme_dom_sf"/>
</dbReference>
<keyword evidence="3" id="KW-1035">Host cytoplasm</keyword>
<sequence>MAAVQRGAKINFYKFVDPKGGVAASKSSPLVKTMQAQTQAINNLGGVVNSINQSVASLKDAQMKLLKIDQEKARKSFKPIYSKPKKPIKSKAFDSLFKGKIPSFWESLLGLASAFLKYFLVLPALKWLADEKNQDKVVMGLKALHTIFKFIADIAKFSFVNTIEGLYDLLKEDATWQERIGGLGRALVGLGTGLLAIRWLTNPTKIITDFTSTLRYFHTSLKGGHGKLMKIASRLGLAGAVATGAILATAQPAGQGSSLTSAMDATGKLPGDDGFDKETAGTVTVETLEKLGLLELAEDRRKELGMARGGFLPQFAKGGWISGPQSGYPVNITGGSKPDFIGHGTEYVARKADGGAFIVPFSTPATKSNPGLTSQRISEARLMGFNLPGFSQGGDYNSFAKAMIKEHEGLRLNKYNDSKGYPTIGYGHLVRPSDNIPNTISRSYANKLFDKDYAHHASAASKIPGFHNASAQQKAALIDLTFNMGPSWYKDFPRMMTAFKKGDYETAGAELKDSQYYREVGRRGPVIVALIQNKGLVGVGQYLTSKGIVPPNQQQKTAMASQMGGGFDWSFGLFGSPASASTLEEAARDGHSTATSAVTGKVIPASHKDTGAGWGISGQTDKYGRPLVFSQPAAEAFLNMMRDSKGKVKGSDVASSGRSKKKNSAVGGHPNSVHMYGEGLDISGSSLTWLKSNSSRYGWKLGYQHGVGSGHFDYKGAGSRKTPILGAPGSASFPYKTQQARASSESGAGTQARAASKSGFDFSSLFNFDMKEPVGRFNDAFSGGFDFMDGLSFLDSKDIGYSLPSSAMPTFGRQRPKPKQDYQEQQRIRRVTEQRNQARREINSKTTEIVQMALAAVESSNGSNRQFISTAESAIRSILGAQAGGGTFANVGGTTGTVLRTAVAVLNSFNNPLRGIFS</sequence>
<feature type="compositionally biased region" description="Polar residues" evidence="5">
    <location>
        <begin position="735"/>
        <end position="749"/>
    </location>
</feature>
<dbReference type="Proteomes" id="UP000006523">
    <property type="component" value="Segment"/>
</dbReference>
<evidence type="ECO:0000256" key="4">
    <source>
        <dbReference type="RuleBase" id="RU003788"/>
    </source>
</evidence>
<dbReference type="KEGG" id="vg:10327607"/>
<dbReference type="Gene3D" id="1.10.530.40">
    <property type="match status" value="1"/>
</dbReference>
<organism evidence="6 7">
    <name type="scientific">Synechococcus phage S-SM1</name>
    <dbReference type="NCBI Taxonomy" id="444859"/>
    <lineage>
        <taxon>Viruses</taxon>
        <taxon>Duplodnaviria</taxon>
        <taxon>Heunggongvirae</taxon>
        <taxon>Uroviricota</taxon>
        <taxon>Caudoviricetes</taxon>
        <taxon>Pantevenvirales</taxon>
        <taxon>Kyanoviridae</taxon>
        <taxon>Thetisvirus</taxon>
        <taxon>Thetisvirus ssm1</taxon>
    </lineage>
</organism>
<dbReference type="PANTHER" id="PTHR37406:SF1">
    <property type="entry name" value="T4-TYPE LYSOZYME 1-RELATED"/>
    <property type="match status" value="1"/>
</dbReference>
<gene>
    <name evidence="6" type="ORF">SSM1_016</name>
</gene>
<name>E3SI28_9CAUD</name>
<evidence type="ECO:0000256" key="5">
    <source>
        <dbReference type="SAM" id="MobiDB-lite"/>
    </source>
</evidence>
<dbReference type="CDD" id="cd00737">
    <property type="entry name" value="lyz_endolysin_autolysin"/>
    <property type="match status" value="1"/>
</dbReference>
<dbReference type="GO" id="GO:0009253">
    <property type="term" value="P:peptidoglycan catabolic process"/>
    <property type="evidence" value="ECO:0007669"/>
    <property type="project" value="InterPro"/>
</dbReference>
<dbReference type="CAZy" id="GH24">
    <property type="family name" value="Glycoside Hydrolase Family 24"/>
</dbReference>
<keyword evidence="7" id="KW-1185">Reference proteome</keyword>
<dbReference type="SUPFAM" id="SSF53955">
    <property type="entry name" value="Lysozyme-like"/>
    <property type="match status" value="1"/>
</dbReference>
<dbReference type="Gene3D" id="3.30.1380.10">
    <property type="match status" value="1"/>
</dbReference>
<dbReference type="GO" id="GO:0003796">
    <property type="term" value="F:lysozyme activity"/>
    <property type="evidence" value="ECO:0007669"/>
    <property type="project" value="UniProtKB-EC"/>
</dbReference>
<dbReference type="SUPFAM" id="SSF55166">
    <property type="entry name" value="Hedgehog/DD-peptidase"/>
    <property type="match status" value="1"/>
</dbReference>
<accession>E3SI28</accession>
<dbReference type="PANTHER" id="PTHR37406">
    <property type="entry name" value="T4-TYPE LYSOZYME 1-RELATED"/>
    <property type="match status" value="1"/>
</dbReference>
<protein>
    <recommendedName>
        <fullName evidence="4">Lysozyme</fullName>
        <ecNumber evidence="4">3.2.1.17</ecNumber>
    </recommendedName>
</protein>
<feature type="region of interest" description="Disordered" evidence="5">
    <location>
        <begin position="729"/>
        <end position="752"/>
    </location>
</feature>
<dbReference type="InterPro" id="IPR009045">
    <property type="entry name" value="Zn_M74/Hedgehog-like"/>
</dbReference>
<dbReference type="GeneID" id="10327607"/>
<keyword evidence="4" id="KW-0326">Glycosidase</keyword>
<evidence type="ECO:0000256" key="2">
    <source>
        <dbReference type="ARBA" id="ARBA00022638"/>
    </source>
</evidence>
<keyword evidence="1 4" id="KW-0929">Antimicrobial</keyword>